<comment type="caution">
    <text evidence="2">The sequence shown here is derived from an EMBL/GenBank/DDBJ whole genome shotgun (WGS) entry which is preliminary data.</text>
</comment>
<dbReference type="EMBL" id="BOPO01000084">
    <property type="protein sequence ID" value="GIL29019.1"/>
    <property type="molecule type" value="Genomic_DNA"/>
</dbReference>
<keyword evidence="3" id="KW-1185">Reference proteome</keyword>
<organism evidence="2 3">
    <name type="scientific">Actinocatenispora comari</name>
    <dbReference type="NCBI Taxonomy" id="2807577"/>
    <lineage>
        <taxon>Bacteria</taxon>
        <taxon>Bacillati</taxon>
        <taxon>Actinomycetota</taxon>
        <taxon>Actinomycetes</taxon>
        <taxon>Micromonosporales</taxon>
        <taxon>Micromonosporaceae</taxon>
        <taxon>Actinocatenispora</taxon>
    </lineage>
</organism>
<keyword evidence="1" id="KW-1133">Transmembrane helix</keyword>
<protein>
    <submittedName>
        <fullName evidence="2">Uncharacterized protein</fullName>
    </submittedName>
</protein>
<name>A0A8J4EPR8_9ACTN</name>
<dbReference type="RefSeq" id="WP_207126722.1">
    <property type="nucleotide sequence ID" value="NZ_BOPO01000084.1"/>
</dbReference>
<proteinExistence type="predicted"/>
<feature type="transmembrane region" description="Helical" evidence="1">
    <location>
        <begin position="12"/>
        <end position="30"/>
    </location>
</feature>
<sequence length="210" mass="24233">MSHILKFFSQNSWLPALLGAVVGYIIKVVVDNIQQRTSRRREDRMHFRDRRMDYVLDVTEIAYQLEAMRSEYITDWEEHSGIPEQQMMYEFPGYIQELRAKADRPLTALRVLSPELHRAAKAWLDVATRVEPAPNPREDYPELLTLATRTELGDAVTPAEKIKSQRLRTTIYAVRYVNSLRYANTFLKTADAIASDRPGDKEDAKSQDSG</sequence>
<dbReference type="Proteomes" id="UP000614996">
    <property type="component" value="Unassembled WGS sequence"/>
</dbReference>
<dbReference type="AlphaFoldDB" id="A0A8J4EPR8"/>
<evidence type="ECO:0000256" key="1">
    <source>
        <dbReference type="SAM" id="Phobius"/>
    </source>
</evidence>
<reference evidence="3" key="1">
    <citation type="journal article" date="2021" name="Int. J. Syst. Evol. Microbiol.">
        <title>Actinocatenispora comari sp. nov., an endophytic actinomycete isolated from aerial parts of Comarum salesowianum.</title>
        <authorList>
            <person name="Oyunbileg N."/>
            <person name="Iizaka Y."/>
            <person name="Hamada M."/>
            <person name="Davaapurev B.O."/>
            <person name="Fukumoto A."/>
            <person name="Tsetseg B."/>
            <person name="Kato F."/>
            <person name="Tamura T."/>
            <person name="Batkhuu J."/>
            <person name="Anzai Y."/>
        </authorList>
    </citation>
    <scope>NUCLEOTIDE SEQUENCE [LARGE SCALE GENOMIC DNA]</scope>
    <source>
        <strain evidence="3">NUM-2625</strain>
    </source>
</reference>
<evidence type="ECO:0000313" key="2">
    <source>
        <dbReference type="EMBL" id="GIL29019.1"/>
    </source>
</evidence>
<gene>
    <name evidence="2" type="ORF">NUM_42730</name>
</gene>
<accession>A0A8J4EPR8</accession>
<keyword evidence="1" id="KW-0812">Transmembrane</keyword>
<keyword evidence="1" id="KW-0472">Membrane</keyword>
<evidence type="ECO:0000313" key="3">
    <source>
        <dbReference type="Proteomes" id="UP000614996"/>
    </source>
</evidence>